<evidence type="ECO:0000313" key="3">
    <source>
        <dbReference type="Proteomes" id="UP000800096"/>
    </source>
</evidence>
<feature type="region of interest" description="Disordered" evidence="1">
    <location>
        <begin position="62"/>
        <end position="141"/>
    </location>
</feature>
<sequence>MAAPGPDASLDDKIKWIQESYKDLSKQHNFAASTLEQDVAKVELADKDEELSFAEQTRRDFLPIKMPVHPAEENATGTKESSDSNASTHKLQYVDEVNEATSGGGAHAAAHKANPGPVHADNLPIPASKEELKKRAEELNK</sequence>
<gene>
    <name evidence="2" type="ORF">BDU57DRAFT_447687</name>
</gene>
<name>A0A6A5QNS1_AMPQU</name>
<feature type="compositionally biased region" description="Basic and acidic residues" evidence="1">
    <location>
        <begin position="128"/>
        <end position="141"/>
    </location>
</feature>
<dbReference type="AlphaFoldDB" id="A0A6A5QNS1"/>
<accession>A0A6A5QNS1</accession>
<organism evidence="2 3">
    <name type="scientific">Ampelomyces quisqualis</name>
    <name type="common">Powdery mildew agent</name>
    <dbReference type="NCBI Taxonomy" id="50730"/>
    <lineage>
        <taxon>Eukaryota</taxon>
        <taxon>Fungi</taxon>
        <taxon>Dikarya</taxon>
        <taxon>Ascomycota</taxon>
        <taxon>Pezizomycotina</taxon>
        <taxon>Dothideomycetes</taxon>
        <taxon>Pleosporomycetidae</taxon>
        <taxon>Pleosporales</taxon>
        <taxon>Pleosporineae</taxon>
        <taxon>Phaeosphaeriaceae</taxon>
        <taxon>Ampelomyces</taxon>
    </lineage>
</organism>
<dbReference type="Proteomes" id="UP000800096">
    <property type="component" value="Unassembled WGS sequence"/>
</dbReference>
<reference evidence="2" key="1">
    <citation type="journal article" date="2020" name="Stud. Mycol.">
        <title>101 Dothideomycetes genomes: a test case for predicting lifestyles and emergence of pathogens.</title>
        <authorList>
            <person name="Haridas S."/>
            <person name="Albert R."/>
            <person name="Binder M."/>
            <person name="Bloem J."/>
            <person name="Labutti K."/>
            <person name="Salamov A."/>
            <person name="Andreopoulos B."/>
            <person name="Baker S."/>
            <person name="Barry K."/>
            <person name="Bills G."/>
            <person name="Bluhm B."/>
            <person name="Cannon C."/>
            <person name="Castanera R."/>
            <person name="Culley D."/>
            <person name="Daum C."/>
            <person name="Ezra D."/>
            <person name="Gonzalez J."/>
            <person name="Henrissat B."/>
            <person name="Kuo A."/>
            <person name="Liang C."/>
            <person name="Lipzen A."/>
            <person name="Lutzoni F."/>
            <person name="Magnuson J."/>
            <person name="Mondo S."/>
            <person name="Nolan M."/>
            <person name="Ohm R."/>
            <person name="Pangilinan J."/>
            <person name="Park H.-J."/>
            <person name="Ramirez L."/>
            <person name="Alfaro M."/>
            <person name="Sun H."/>
            <person name="Tritt A."/>
            <person name="Yoshinaga Y."/>
            <person name="Zwiers L.-H."/>
            <person name="Turgeon B."/>
            <person name="Goodwin S."/>
            <person name="Spatafora J."/>
            <person name="Crous P."/>
            <person name="Grigoriev I."/>
        </authorList>
    </citation>
    <scope>NUCLEOTIDE SEQUENCE</scope>
    <source>
        <strain evidence="2">HMLAC05119</strain>
    </source>
</reference>
<protein>
    <submittedName>
        <fullName evidence="2">Uncharacterized protein</fullName>
    </submittedName>
</protein>
<feature type="compositionally biased region" description="Polar residues" evidence="1">
    <location>
        <begin position="75"/>
        <end position="90"/>
    </location>
</feature>
<dbReference type="OrthoDB" id="2532734at2759"/>
<proteinExistence type="predicted"/>
<evidence type="ECO:0000313" key="2">
    <source>
        <dbReference type="EMBL" id="KAF1917023.1"/>
    </source>
</evidence>
<dbReference type="EMBL" id="ML979135">
    <property type="protein sequence ID" value="KAF1917023.1"/>
    <property type="molecule type" value="Genomic_DNA"/>
</dbReference>
<keyword evidence="3" id="KW-1185">Reference proteome</keyword>
<evidence type="ECO:0000256" key="1">
    <source>
        <dbReference type="SAM" id="MobiDB-lite"/>
    </source>
</evidence>